<evidence type="ECO:0000313" key="1">
    <source>
        <dbReference type="EMBL" id="MCJ8736122.1"/>
    </source>
</evidence>
<accession>A0ACC5YKG2</accession>
<comment type="caution">
    <text evidence="1">The sequence shown here is derived from an EMBL/GenBank/DDBJ whole genome shotgun (WGS) entry which is preliminary data.</text>
</comment>
<dbReference type="EMBL" id="CM040983">
    <property type="protein sequence ID" value="MCJ8736122.1"/>
    <property type="molecule type" value="Genomic_DNA"/>
</dbReference>
<organism evidence="1 2">
    <name type="scientific">Pangasius djambal</name>
    <dbReference type="NCBI Taxonomy" id="1691987"/>
    <lineage>
        <taxon>Eukaryota</taxon>
        <taxon>Metazoa</taxon>
        <taxon>Chordata</taxon>
        <taxon>Craniata</taxon>
        <taxon>Vertebrata</taxon>
        <taxon>Euteleostomi</taxon>
        <taxon>Actinopterygii</taxon>
        <taxon>Neopterygii</taxon>
        <taxon>Teleostei</taxon>
        <taxon>Ostariophysi</taxon>
        <taxon>Siluriformes</taxon>
        <taxon>Pangasiidae</taxon>
        <taxon>Pangasius</taxon>
    </lineage>
</organism>
<evidence type="ECO:0000313" key="2">
    <source>
        <dbReference type="Proteomes" id="UP000830395"/>
    </source>
</evidence>
<gene>
    <name evidence="1" type="ORF">PDJAM_G00255250</name>
</gene>
<sequence>MEPECTKVPCPTPESCNKTGYERQTVDCCEKCVCNTSLCPRAIQICPVGFELVQNKTDSDCCVTFYCKPKRVCVFGINEYLGFFYEAVPGQCCGKCVQQQCVYDNTDPPNTVTTIEVGQSWTHPNDLCVTFNCTKVNNVFVLVKIPHSCPEYNPEDCIPGTEKTTSDGCCKTCQLHDCRVLKNSTYLKVNDCISIQPVEVASCSGSCGTSSVYSMAANKMMHHCSCCQEHRMSSKEVQLRCADNSLKPYKYTYVEECGCHITECTD</sequence>
<protein>
    <submittedName>
        <fullName evidence="1">Uncharacterized protein</fullName>
    </submittedName>
</protein>
<name>A0ACC5YKG2_9TELE</name>
<dbReference type="Proteomes" id="UP000830395">
    <property type="component" value="Chromosome 9"/>
</dbReference>
<proteinExistence type="predicted"/>
<keyword evidence="2" id="KW-1185">Reference proteome</keyword>
<reference evidence="1" key="1">
    <citation type="submission" date="2020-02" db="EMBL/GenBank/DDBJ databases">
        <title>Genome sequencing of the panga catfish, Pangasius djambal.</title>
        <authorList>
            <person name="Wen M."/>
            <person name="Zahm M."/>
            <person name="Roques C."/>
            <person name="Cabau C."/>
            <person name="Klopp C."/>
            <person name="Donnadieu C."/>
            <person name="Jouanno E."/>
            <person name="Avarre J.-C."/>
            <person name="Campet M."/>
            <person name="Ha T."/>
            <person name="Dugue R."/>
            <person name="Lampietro C."/>
            <person name="Louis A."/>
            <person name="Herpin A."/>
            <person name="Echchiki A."/>
            <person name="Berthelot C."/>
            <person name="Parey E."/>
            <person name="Roest-Crollius H."/>
            <person name="Braasch I."/>
            <person name="Postlethwait J.H."/>
            <person name="Bobe J."/>
            <person name="Montfort J."/>
            <person name="Bouchez O."/>
            <person name="Begum T."/>
            <person name="Schartl M."/>
            <person name="Gustiano R."/>
            <person name="Guiguen Y."/>
        </authorList>
    </citation>
    <scope>NUCLEOTIDE SEQUENCE</scope>
    <source>
        <strain evidence="1">Pdj_M5554</strain>
    </source>
</reference>